<evidence type="ECO:0000313" key="6">
    <source>
        <dbReference type="Proteomes" id="UP000256541"/>
    </source>
</evidence>
<dbReference type="Gene3D" id="3.40.50.720">
    <property type="entry name" value="NAD(P)-binding Rossmann-like Domain"/>
    <property type="match status" value="1"/>
</dbReference>
<gene>
    <name evidence="5" type="ORF">B7R22_02475</name>
</gene>
<dbReference type="Gene3D" id="3.30.360.10">
    <property type="entry name" value="Dihydrodipicolinate Reductase, domain 2"/>
    <property type="match status" value="1"/>
</dbReference>
<evidence type="ECO:0000259" key="3">
    <source>
        <dbReference type="Pfam" id="PF01408"/>
    </source>
</evidence>
<name>A0A3E0W432_9MICO</name>
<dbReference type="Pfam" id="PF22725">
    <property type="entry name" value="GFO_IDH_MocA_C3"/>
    <property type="match status" value="1"/>
</dbReference>
<proteinExistence type="predicted"/>
<dbReference type="EMBL" id="NBXB01000010">
    <property type="protein sequence ID" value="RFA16740.1"/>
    <property type="molecule type" value="Genomic_DNA"/>
</dbReference>
<dbReference type="AlphaFoldDB" id="A0A3E0W432"/>
<keyword evidence="2" id="KW-0520">NAD</keyword>
<dbReference type="InterPro" id="IPR036291">
    <property type="entry name" value="NAD(P)-bd_dom_sf"/>
</dbReference>
<dbReference type="PANTHER" id="PTHR43818">
    <property type="entry name" value="BCDNA.GH03377"/>
    <property type="match status" value="1"/>
</dbReference>
<accession>A0A3E0W432</accession>
<evidence type="ECO:0000256" key="1">
    <source>
        <dbReference type="ARBA" id="ARBA00023002"/>
    </source>
</evidence>
<dbReference type="Pfam" id="PF01408">
    <property type="entry name" value="GFO_IDH_MocA"/>
    <property type="match status" value="1"/>
</dbReference>
<feature type="domain" description="Gfo/Idh/MocA-like oxidoreductase N-terminal" evidence="3">
    <location>
        <begin position="2"/>
        <end position="120"/>
    </location>
</feature>
<keyword evidence="1" id="KW-0560">Oxidoreductase</keyword>
<dbReference type="Proteomes" id="UP000256541">
    <property type="component" value="Unassembled WGS sequence"/>
</dbReference>
<dbReference type="InterPro" id="IPR055170">
    <property type="entry name" value="GFO_IDH_MocA-like_dom"/>
</dbReference>
<evidence type="ECO:0000256" key="2">
    <source>
        <dbReference type="ARBA" id="ARBA00023027"/>
    </source>
</evidence>
<reference evidence="5 6" key="1">
    <citation type="submission" date="2017-04" db="EMBL/GenBank/DDBJ databases">
        <title>Comparative genome analysis of Subtercola boreus.</title>
        <authorList>
            <person name="Cho Y.-J."/>
            <person name="Cho A."/>
            <person name="Kim O.-S."/>
            <person name="Lee J.-I."/>
        </authorList>
    </citation>
    <scope>NUCLEOTIDE SEQUENCE [LARGE SCALE GENOMIC DNA]</scope>
    <source>
        <strain evidence="5 6">P27479</strain>
    </source>
</reference>
<dbReference type="GO" id="GO:0016491">
    <property type="term" value="F:oxidoreductase activity"/>
    <property type="evidence" value="ECO:0007669"/>
    <property type="project" value="UniProtKB-KW"/>
</dbReference>
<dbReference type="InterPro" id="IPR050463">
    <property type="entry name" value="Gfo/Idh/MocA_oxidrdct_glycsds"/>
</dbReference>
<dbReference type="GO" id="GO:0000166">
    <property type="term" value="F:nucleotide binding"/>
    <property type="evidence" value="ECO:0007669"/>
    <property type="project" value="InterPro"/>
</dbReference>
<feature type="domain" description="GFO/IDH/MocA-like oxidoreductase" evidence="4">
    <location>
        <begin position="129"/>
        <end position="272"/>
    </location>
</feature>
<organism evidence="5 6">
    <name type="scientific">Subtercola boreus</name>
    <dbReference type="NCBI Taxonomy" id="120213"/>
    <lineage>
        <taxon>Bacteria</taxon>
        <taxon>Bacillati</taxon>
        <taxon>Actinomycetota</taxon>
        <taxon>Actinomycetes</taxon>
        <taxon>Micrococcales</taxon>
        <taxon>Microbacteriaceae</taxon>
        <taxon>Subtercola</taxon>
    </lineage>
</organism>
<evidence type="ECO:0000259" key="4">
    <source>
        <dbReference type="Pfam" id="PF22725"/>
    </source>
</evidence>
<dbReference type="SUPFAM" id="SSF55347">
    <property type="entry name" value="Glyceraldehyde-3-phosphate dehydrogenase-like, C-terminal domain"/>
    <property type="match status" value="1"/>
</dbReference>
<comment type="caution">
    <text evidence="5">The sequence shown here is derived from an EMBL/GenBank/DDBJ whole genome shotgun (WGS) entry which is preliminary data.</text>
</comment>
<sequence length="356" mass="38488">MAVVGFEHMHAGDQISVINALPNTGLIGVFDGESRRMDPVCDELGIAGSLRFHDLDELVAKTAPQIAVVCSSTADHVGHVQYFAARGIHVLLEKPLAPSLEDAKIMVASAQSGGIVLGVNWPLAWYPSHRTAKRLISDGSIGAVTEIHYYDGNRGPLFHTHGKQHVDAHTARVQKDATWWYKKEQGGGSLRDYLGYGSTLATWFRDGDLPRDVTARVHRALGDEVDEQSVVIASYDSGLSTFQTRWGTFTDPWTEQPQPRCGFVIVGTKGTIASWDYADAVHVQNDEHPSVFDVPVDVQAPENAGGIANLTYALESGSDVTGPTSWQISFAGQRIVEAAARSADDNGSIVRLSDVA</sequence>
<dbReference type="SUPFAM" id="SSF51735">
    <property type="entry name" value="NAD(P)-binding Rossmann-fold domains"/>
    <property type="match status" value="1"/>
</dbReference>
<protein>
    <submittedName>
        <fullName evidence="5">Uncharacterized protein</fullName>
    </submittedName>
</protein>
<dbReference type="InterPro" id="IPR000683">
    <property type="entry name" value="Gfo/Idh/MocA-like_OxRdtase_N"/>
</dbReference>
<dbReference type="PANTHER" id="PTHR43818:SF11">
    <property type="entry name" value="BCDNA.GH03377"/>
    <property type="match status" value="1"/>
</dbReference>
<evidence type="ECO:0000313" key="5">
    <source>
        <dbReference type="EMBL" id="RFA16740.1"/>
    </source>
</evidence>